<proteinExistence type="predicted"/>
<protein>
    <submittedName>
        <fullName evidence="2">NADH dehydrogenase subunit 6</fullName>
    </submittedName>
</protein>
<feature type="transmembrane region" description="Helical" evidence="1">
    <location>
        <begin position="126"/>
        <end position="153"/>
    </location>
</feature>
<dbReference type="EMBL" id="LR536602">
    <property type="protein sequence ID" value="VFU78665.1"/>
    <property type="molecule type" value="Genomic_DNA"/>
</dbReference>
<keyword evidence="1" id="KW-0472">Membrane</keyword>
<geneLocation type="mitochondrion" evidence="2"/>
<feature type="transmembrane region" description="Helical" evidence="1">
    <location>
        <begin position="43"/>
        <end position="64"/>
    </location>
</feature>
<keyword evidence="1" id="KW-1133">Transmembrane helix</keyword>
<reference evidence="2" key="1">
    <citation type="submission" date="2019-03" db="EMBL/GenBank/DDBJ databases">
        <authorList>
            <person name="Lefebure T."/>
            <person name="Lefebure T."/>
        </authorList>
    </citation>
    <scope>NUCLEOTIDE SEQUENCE [LARGE SCALE GENOMIC DNA]</scope>
</reference>
<organism evidence="2">
    <name type="scientific">Proasellus grafi</name>
    <dbReference type="NCBI Taxonomy" id="1281973"/>
    <lineage>
        <taxon>Eukaryota</taxon>
        <taxon>Metazoa</taxon>
        <taxon>Ecdysozoa</taxon>
        <taxon>Arthropoda</taxon>
        <taxon>Crustacea</taxon>
        <taxon>Multicrustacea</taxon>
        <taxon>Malacostraca</taxon>
        <taxon>Eumalacostraca</taxon>
        <taxon>Peracarida</taxon>
        <taxon>Isopoda</taxon>
        <taxon>Asellota</taxon>
        <taxon>Aselloidea</taxon>
        <taxon>Asellidae</taxon>
        <taxon>Proasellus</taxon>
    </lineage>
</organism>
<feature type="transmembrane region" description="Helical" evidence="1">
    <location>
        <begin position="76"/>
        <end position="99"/>
    </location>
</feature>
<dbReference type="AlphaFoldDB" id="A0A485M792"/>
<sequence length="173" mass="19155">MSILLLSFGGLFLASSTPHLLILSLLTSTLLIALTLGFMNSFPWLAYILFLIFLGGILILFTYVSSLSTNHLFSGIKMEIVVLFTISAVALSLVTNVPFSDGSGSSMEYNTNMFMKELFTPVFYPLYLYLFVYLCVLPFVSLSLCMPLTHTFVCRNSDKNLLRPTTGCSEVAI</sequence>
<keyword evidence="2" id="KW-0496">Mitochondrion</keyword>
<name>A0A485M792_9CRUS</name>
<evidence type="ECO:0000313" key="2">
    <source>
        <dbReference type="EMBL" id="VFU78665.1"/>
    </source>
</evidence>
<evidence type="ECO:0000256" key="1">
    <source>
        <dbReference type="SAM" id="Phobius"/>
    </source>
</evidence>
<gene>
    <name evidence="2" type="primary">nad6</name>
    <name evidence="2" type="ORF">PGCMT01_0010</name>
</gene>
<accession>A0A485M792</accession>
<keyword evidence="1" id="KW-0812">Transmembrane</keyword>